<dbReference type="InterPro" id="IPR036259">
    <property type="entry name" value="MFS_trans_sf"/>
</dbReference>
<feature type="transmembrane region" description="Helical" evidence="7">
    <location>
        <begin position="213"/>
        <end position="236"/>
    </location>
</feature>
<feature type="transmembrane region" description="Helical" evidence="7">
    <location>
        <begin position="172"/>
        <end position="192"/>
    </location>
</feature>
<evidence type="ECO:0000256" key="1">
    <source>
        <dbReference type="ARBA" id="ARBA00004651"/>
    </source>
</evidence>
<feature type="transmembrane region" description="Helical" evidence="7">
    <location>
        <begin position="149"/>
        <end position="166"/>
    </location>
</feature>
<feature type="transmembrane region" description="Helical" evidence="7">
    <location>
        <begin position="106"/>
        <end position="128"/>
    </location>
</feature>
<dbReference type="Pfam" id="PF07690">
    <property type="entry name" value="MFS_1"/>
    <property type="match status" value="1"/>
</dbReference>
<evidence type="ECO:0000313" key="9">
    <source>
        <dbReference type="Proteomes" id="UP001227101"/>
    </source>
</evidence>
<feature type="transmembrane region" description="Helical" evidence="7">
    <location>
        <begin position="373"/>
        <end position="393"/>
    </location>
</feature>
<feature type="transmembrane region" description="Helical" evidence="7">
    <location>
        <begin position="345"/>
        <end position="367"/>
    </location>
</feature>
<accession>A0ABY8XQX7</accession>
<keyword evidence="3" id="KW-1003">Cell membrane</keyword>
<organism evidence="8 9">
    <name type="scientific">Amycolatopsis nalaikhensis</name>
    <dbReference type="NCBI Taxonomy" id="715472"/>
    <lineage>
        <taxon>Bacteria</taxon>
        <taxon>Bacillati</taxon>
        <taxon>Actinomycetota</taxon>
        <taxon>Actinomycetes</taxon>
        <taxon>Pseudonocardiales</taxon>
        <taxon>Pseudonocardiaceae</taxon>
        <taxon>Amycolatopsis</taxon>
    </lineage>
</organism>
<evidence type="ECO:0000256" key="7">
    <source>
        <dbReference type="SAM" id="Phobius"/>
    </source>
</evidence>
<evidence type="ECO:0000256" key="4">
    <source>
        <dbReference type="ARBA" id="ARBA00022692"/>
    </source>
</evidence>
<dbReference type="PANTHER" id="PTHR23517:SF2">
    <property type="entry name" value="MULTIDRUG RESISTANCE PROTEIN MDTH"/>
    <property type="match status" value="1"/>
</dbReference>
<keyword evidence="9" id="KW-1185">Reference proteome</keyword>
<dbReference type="Gene3D" id="1.20.1250.20">
    <property type="entry name" value="MFS general substrate transporter like domains"/>
    <property type="match status" value="2"/>
</dbReference>
<keyword evidence="6 7" id="KW-0472">Membrane</keyword>
<name>A0ABY8XQX7_9PSEU</name>
<keyword evidence="5 7" id="KW-1133">Transmembrane helix</keyword>
<evidence type="ECO:0000256" key="3">
    <source>
        <dbReference type="ARBA" id="ARBA00022475"/>
    </source>
</evidence>
<dbReference type="Proteomes" id="UP001227101">
    <property type="component" value="Chromosome"/>
</dbReference>
<dbReference type="SUPFAM" id="SSF103473">
    <property type="entry name" value="MFS general substrate transporter"/>
    <property type="match status" value="1"/>
</dbReference>
<evidence type="ECO:0000313" key="8">
    <source>
        <dbReference type="EMBL" id="WIV58054.1"/>
    </source>
</evidence>
<evidence type="ECO:0000256" key="5">
    <source>
        <dbReference type="ARBA" id="ARBA00022989"/>
    </source>
</evidence>
<keyword evidence="4 7" id="KW-0812">Transmembrane</keyword>
<reference evidence="8 9" key="1">
    <citation type="submission" date="2023-06" db="EMBL/GenBank/DDBJ databases">
        <authorList>
            <person name="Oyuntsetseg B."/>
            <person name="Kim S.B."/>
        </authorList>
    </citation>
    <scope>NUCLEOTIDE SEQUENCE [LARGE SCALE GENOMIC DNA]</scope>
    <source>
        <strain evidence="8 9">2-2</strain>
    </source>
</reference>
<evidence type="ECO:0000256" key="6">
    <source>
        <dbReference type="ARBA" id="ARBA00023136"/>
    </source>
</evidence>
<sequence>MFARWTQLDLTRIPRGRSVLASVAIDSVASGALLPFVPLYFVFRAGLSQSAVGVLMTLAAILALPAGTLTSRFVGRYGSARCLVVINCVRALAAVGALFATSRLLALVVLLLSTAGDNAFWAGNSTFVADITGDQRRRWYALEGSIRNAAMGLGALAGGVIVGFAGNGGLTVFMALNAVSFLVAAVLLRGVRTTPRVTGGDRPARALSVYTDVKFSVFLIASVLLVVPLLAMPSVLTLSLVQKGQWGAGLAGVLIALNVVILVLTLPVVSRRVERYRHRTVMIAAALSIAAGAAVLGVGFLLPTWGTAVCAVVGMVGLTAGELLSTSVMNDFVARIAPPARLAQYMAAYQLGWAAAGLLWPVVMLSLTARGGTVVWLVTAACGAVAAAACTLVRPAPVAVVR</sequence>
<proteinExistence type="predicted"/>
<keyword evidence="2" id="KW-0813">Transport</keyword>
<dbReference type="InterPro" id="IPR011701">
    <property type="entry name" value="MFS"/>
</dbReference>
<protein>
    <submittedName>
        <fullName evidence="8">MFS transporter</fullName>
    </submittedName>
</protein>
<evidence type="ECO:0000256" key="2">
    <source>
        <dbReference type="ARBA" id="ARBA00022448"/>
    </source>
</evidence>
<gene>
    <name evidence="8" type="ORF">QP939_05105</name>
</gene>
<dbReference type="InterPro" id="IPR050171">
    <property type="entry name" value="MFS_Transporters"/>
</dbReference>
<comment type="subcellular location">
    <subcellularLocation>
        <location evidence="1">Cell membrane</location>
        <topology evidence="1">Multi-pass membrane protein</topology>
    </subcellularLocation>
</comment>
<feature type="transmembrane region" description="Helical" evidence="7">
    <location>
        <begin position="281"/>
        <end position="299"/>
    </location>
</feature>
<feature type="transmembrane region" description="Helical" evidence="7">
    <location>
        <begin position="248"/>
        <end position="269"/>
    </location>
</feature>
<feature type="transmembrane region" description="Helical" evidence="7">
    <location>
        <begin position="20"/>
        <end position="43"/>
    </location>
</feature>
<dbReference type="EMBL" id="CP127173">
    <property type="protein sequence ID" value="WIV58054.1"/>
    <property type="molecule type" value="Genomic_DNA"/>
</dbReference>
<feature type="transmembrane region" description="Helical" evidence="7">
    <location>
        <begin position="49"/>
        <end position="70"/>
    </location>
</feature>
<feature type="transmembrane region" description="Helical" evidence="7">
    <location>
        <begin position="82"/>
        <end position="100"/>
    </location>
</feature>
<dbReference type="PANTHER" id="PTHR23517">
    <property type="entry name" value="RESISTANCE PROTEIN MDTM, PUTATIVE-RELATED-RELATED"/>
    <property type="match status" value="1"/>
</dbReference>
<dbReference type="RefSeq" id="WP_285455377.1">
    <property type="nucleotide sequence ID" value="NZ_CP127173.1"/>
</dbReference>
<feature type="transmembrane region" description="Helical" evidence="7">
    <location>
        <begin position="305"/>
        <end position="324"/>
    </location>
</feature>